<dbReference type="EMBL" id="LT629742">
    <property type="protein sequence ID" value="SDS64183.1"/>
    <property type="molecule type" value="Genomic_DNA"/>
</dbReference>
<gene>
    <name evidence="2" type="ORF">SAMN04489834_1855</name>
</gene>
<evidence type="ECO:0000313" key="3">
    <source>
        <dbReference type="Proteomes" id="UP000181956"/>
    </source>
</evidence>
<keyword evidence="3" id="KW-1185">Reference proteome</keyword>
<evidence type="ECO:0000256" key="1">
    <source>
        <dbReference type="SAM" id="MobiDB-lite"/>
    </source>
</evidence>
<feature type="region of interest" description="Disordered" evidence="1">
    <location>
        <begin position="55"/>
        <end position="169"/>
    </location>
</feature>
<feature type="compositionally biased region" description="Low complexity" evidence="1">
    <location>
        <begin position="124"/>
        <end position="137"/>
    </location>
</feature>
<sequence length="287" mass="30111">MRGGSFGRRGEDRSAAVRRGFQPTWGGAEEGEGRLARLGRRVSIRRWRAYSTNGKVRDVSRTSAGGGRAARNEQRSTRSPGAGGEQAPAASDGNLTRASCGVDAHTSSRGGLAPGLRSFLAQPTRGGTWRGGRAALRMPRTAPPHVGWRGPRREERAAQPPKPGSRRGTVACGIRRERHPGFVRRWCAHEQPCQVGSGASLVPRSADVGRDAQPTWGEAEEARAGWRGRVPRAPIRRDAAQAACGTTASASSFEAATVAPTSVASAVTSGASQSAYIAGGTISGIRS</sequence>
<name>A0A1H1TV68_9MICO</name>
<accession>A0A1H1TV68</accession>
<proteinExistence type="predicted"/>
<dbReference type="AlphaFoldDB" id="A0A1H1TV68"/>
<feature type="region of interest" description="Disordered" evidence="1">
    <location>
        <begin position="1"/>
        <end position="34"/>
    </location>
</feature>
<organism evidence="2 3">
    <name type="scientific">Microterricola viridarii</name>
    <dbReference type="NCBI Taxonomy" id="412690"/>
    <lineage>
        <taxon>Bacteria</taxon>
        <taxon>Bacillati</taxon>
        <taxon>Actinomycetota</taxon>
        <taxon>Actinomycetes</taxon>
        <taxon>Micrococcales</taxon>
        <taxon>Microbacteriaceae</taxon>
        <taxon>Microterricola</taxon>
    </lineage>
</organism>
<reference evidence="3" key="1">
    <citation type="submission" date="2016-10" db="EMBL/GenBank/DDBJ databases">
        <authorList>
            <person name="Varghese N."/>
            <person name="Submissions S."/>
        </authorList>
    </citation>
    <scope>NUCLEOTIDE SEQUENCE [LARGE SCALE GENOMIC DNA]</scope>
    <source>
        <strain evidence="3">DSM 21772</strain>
    </source>
</reference>
<protein>
    <submittedName>
        <fullName evidence="2">Uncharacterized protein</fullName>
    </submittedName>
</protein>
<evidence type="ECO:0000313" key="2">
    <source>
        <dbReference type="EMBL" id="SDS64183.1"/>
    </source>
</evidence>
<dbReference type="Proteomes" id="UP000181956">
    <property type="component" value="Chromosome I"/>
</dbReference>